<organism evidence="2 3">
    <name type="scientific">Novosphingobium aerophilum</name>
    <dbReference type="NCBI Taxonomy" id="2839843"/>
    <lineage>
        <taxon>Bacteria</taxon>
        <taxon>Pseudomonadati</taxon>
        <taxon>Pseudomonadota</taxon>
        <taxon>Alphaproteobacteria</taxon>
        <taxon>Sphingomonadales</taxon>
        <taxon>Sphingomonadaceae</taxon>
        <taxon>Novosphingobium</taxon>
    </lineage>
</organism>
<proteinExistence type="predicted"/>
<feature type="domain" description="HD-GYP" evidence="1">
    <location>
        <begin position="154"/>
        <end position="352"/>
    </location>
</feature>
<dbReference type="AlphaFoldDB" id="A0A7X1F7Y8"/>
<comment type="caution">
    <text evidence="2">The sequence shown here is derived from an EMBL/GenBank/DDBJ whole genome shotgun (WGS) entry which is preliminary data.</text>
</comment>
<protein>
    <submittedName>
        <fullName evidence="2">DUF3391 domain-containing protein</fullName>
    </submittedName>
</protein>
<dbReference type="EMBL" id="JACLAU010000013">
    <property type="protein sequence ID" value="MBC2652021.1"/>
    <property type="molecule type" value="Genomic_DNA"/>
</dbReference>
<dbReference type="GO" id="GO:0008081">
    <property type="term" value="F:phosphoric diester hydrolase activity"/>
    <property type="evidence" value="ECO:0007669"/>
    <property type="project" value="UniProtKB-ARBA"/>
</dbReference>
<dbReference type="CDD" id="cd00077">
    <property type="entry name" value="HDc"/>
    <property type="match status" value="1"/>
</dbReference>
<dbReference type="Gene3D" id="1.10.3210.10">
    <property type="entry name" value="Hypothetical protein af1432"/>
    <property type="match status" value="1"/>
</dbReference>
<dbReference type="InterPro" id="IPR021812">
    <property type="entry name" value="DUF3391"/>
</dbReference>
<dbReference type="Pfam" id="PF13487">
    <property type="entry name" value="HD_5"/>
    <property type="match status" value="1"/>
</dbReference>
<dbReference type="Proteomes" id="UP000520156">
    <property type="component" value="Unassembled WGS sequence"/>
</dbReference>
<name>A0A7X1F7Y8_9SPHN</name>
<dbReference type="InterPro" id="IPR003607">
    <property type="entry name" value="HD/PDEase_dom"/>
</dbReference>
<dbReference type="PROSITE" id="PS51832">
    <property type="entry name" value="HD_GYP"/>
    <property type="match status" value="1"/>
</dbReference>
<keyword evidence="3" id="KW-1185">Reference proteome</keyword>
<evidence type="ECO:0000313" key="3">
    <source>
        <dbReference type="Proteomes" id="UP000520156"/>
    </source>
</evidence>
<accession>A0A7X1F7Y8</accession>
<dbReference type="RefSeq" id="WP_185683441.1">
    <property type="nucleotide sequence ID" value="NZ_JACLAU010000013.1"/>
</dbReference>
<dbReference type="InterPro" id="IPR037522">
    <property type="entry name" value="HD_GYP_dom"/>
</dbReference>
<evidence type="ECO:0000259" key="1">
    <source>
        <dbReference type="PROSITE" id="PS51832"/>
    </source>
</evidence>
<reference evidence="2 3" key="1">
    <citation type="submission" date="2020-08" db="EMBL/GenBank/DDBJ databases">
        <title>The genome sequence of Novosphingobium flavum 4Y4.</title>
        <authorList>
            <person name="Liu Y."/>
        </authorList>
    </citation>
    <scope>NUCLEOTIDE SEQUENCE [LARGE SCALE GENOMIC DNA]</scope>
    <source>
        <strain evidence="2 3">4Y4</strain>
    </source>
</reference>
<dbReference type="PANTHER" id="PTHR43155">
    <property type="entry name" value="CYCLIC DI-GMP PHOSPHODIESTERASE PA4108-RELATED"/>
    <property type="match status" value="1"/>
</dbReference>
<gene>
    <name evidence="2" type="ORF">H7F49_09920</name>
</gene>
<dbReference type="Pfam" id="PF11871">
    <property type="entry name" value="DUF3391"/>
    <property type="match status" value="1"/>
</dbReference>
<dbReference type="PANTHER" id="PTHR43155:SF2">
    <property type="entry name" value="CYCLIC DI-GMP PHOSPHODIESTERASE PA4108"/>
    <property type="match status" value="1"/>
</dbReference>
<sequence>MLKRIEISDLELGMFVHKLEGSWFKHPFWRSKFVLDDQDTLDELLSSDVPAVIIDTERGIDLRPARIERPAPAAAPAAASVALKEPPLRRALRPAPAARSEEVSLTSTLPLSQAREFGHANRVVDRSRKVISKVFLEARLGKTIRAEAVEPVVEEIFASVQRNPHAFNGLMRCKRDLEYVYRHALAVSALMVSLGKQMKLSPADQRLAGMAGLMLDLGVSYLPVDLESTGGDFRRIDERIFREHARLGHDQLMASGVPEPVALACLEHHERVDGTGYPHGLKGDKISLFGRMAAICDTYDWLVNDAQDQMGLDPSAAMQQLSMLHGAFDPGLLTCFIDAVGLYPIGSVVELASGRLAMVISQDDADPAKPRVKTFFSLAERKPVPPVEILLSQCYGEDRIVGAASQEVYSGIDFPMIREKLFASA</sequence>
<evidence type="ECO:0000313" key="2">
    <source>
        <dbReference type="EMBL" id="MBC2652021.1"/>
    </source>
</evidence>
<dbReference type="SUPFAM" id="SSF109604">
    <property type="entry name" value="HD-domain/PDEase-like"/>
    <property type="match status" value="1"/>
</dbReference>